<sequence length="347" mass="40439">NPKAIVDYFTKRGISLKIEGEFDKMDRVEFLSKQYYSSEAKNTHFDVLEVFKNSIICALPGADKTTLKDLYADKFINIDNYVNIELEELIKIADKVQKYIPDYKYNVAFRHNRDKLLMKFSDIKKDLKKNKTYLLERVVGLANNYAYYPDIHTISNELQYSELLNQLFDLDISPMEKAIQKTKIILNEVDFKADFLLQNYQNLLYCLDLDFPTISRDTLFFDPDIHLICSKFIIERWIYQNGGCQDSLGENMLLVKESPFASIISLQKFFTLFGSSSLELSYLMSRDPKANIKYLTYLLYNKLFGDILNIAWPLLADFNLDNVNTGTIIIPLDHSDSIQKILDCLKR</sequence>
<name>A0A9N9P2N3_9GLOM</name>
<evidence type="ECO:0000313" key="1">
    <source>
        <dbReference type="EMBL" id="CAG8782435.1"/>
    </source>
</evidence>
<dbReference type="AlphaFoldDB" id="A0A9N9P2N3"/>
<organism evidence="1 2">
    <name type="scientific">Dentiscutata erythropus</name>
    <dbReference type="NCBI Taxonomy" id="1348616"/>
    <lineage>
        <taxon>Eukaryota</taxon>
        <taxon>Fungi</taxon>
        <taxon>Fungi incertae sedis</taxon>
        <taxon>Mucoromycota</taxon>
        <taxon>Glomeromycotina</taxon>
        <taxon>Glomeromycetes</taxon>
        <taxon>Diversisporales</taxon>
        <taxon>Gigasporaceae</taxon>
        <taxon>Dentiscutata</taxon>
    </lineage>
</organism>
<feature type="non-terminal residue" evidence="1">
    <location>
        <position position="1"/>
    </location>
</feature>
<proteinExistence type="predicted"/>
<dbReference type="OrthoDB" id="10598259at2759"/>
<dbReference type="EMBL" id="CAJVPY010022313">
    <property type="protein sequence ID" value="CAG8782435.1"/>
    <property type="molecule type" value="Genomic_DNA"/>
</dbReference>
<dbReference type="Proteomes" id="UP000789405">
    <property type="component" value="Unassembled WGS sequence"/>
</dbReference>
<keyword evidence="2" id="KW-1185">Reference proteome</keyword>
<feature type="non-terminal residue" evidence="1">
    <location>
        <position position="347"/>
    </location>
</feature>
<accession>A0A9N9P2N3</accession>
<reference evidence="1" key="1">
    <citation type="submission" date="2021-06" db="EMBL/GenBank/DDBJ databases">
        <authorList>
            <person name="Kallberg Y."/>
            <person name="Tangrot J."/>
            <person name="Rosling A."/>
        </authorList>
    </citation>
    <scope>NUCLEOTIDE SEQUENCE</scope>
    <source>
        <strain evidence="1">MA453B</strain>
    </source>
</reference>
<comment type="caution">
    <text evidence="1">The sequence shown here is derived from an EMBL/GenBank/DDBJ whole genome shotgun (WGS) entry which is preliminary data.</text>
</comment>
<gene>
    <name evidence="1" type="ORF">DERYTH_LOCUS19810</name>
</gene>
<evidence type="ECO:0000313" key="2">
    <source>
        <dbReference type="Proteomes" id="UP000789405"/>
    </source>
</evidence>
<protein>
    <submittedName>
        <fullName evidence="1">13322_t:CDS:1</fullName>
    </submittedName>
</protein>